<dbReference type="AlphaFoldDB" id="H0EJU4"/>
<dbReference type="InParanoid" id="H0EJU4"/>
<dbReference type="EMBL" id="AGUE01000060">
    <property type="protein sequence ID" value="EHL01135.1"/>
    <property type="molecule type" value="Genomic_DNA"/>
</dbReference>
<dbReference type="Gene3D" id="1.20.1250.20">
    <property type="entry name" value="MFS general substrate transporter like domains"/>
    <property type="match status" value="2"/>
</dbReference>
<feature type="transmembrane region" description="Helical" evidence="7">
    <location>
        <begin position="128"/>
        <end position="148"/>
    </location>
</feature>
<organism evidence="9 10">
    <name type="scientific">Glarea lozoyensis (strain ATCC 74030 / MF5533)</name>
    <dbReference type="NCBI Taxonomy" id="1104152"/>
    <lineage>
        <taxon>Eukaryota</taxon>
        <taxon>Fungi</taxon>
        <taxon>Dikarya</taxon>
        <taxon>Ascomycota</taxon>
        <taxon>Pezizomycotina</taxon>
        <taxon>Leotiomycetes</taxon>
        <taxon>Helotiales</taxon>
        <taxon>Helotiaceae</taxon>
        <taxon>Glarea</taxon>
    </lineage>
</organism>
<gene>
    <name evidence="9" type="ORF">M7I_2826</name>
</gene>
<dbReference type="FunFam" id="1.20.1250.20:FF:000068">
    <property type="entry name" value="MFS general substrate transporter"/>
    <property type="match status" value="1"/>
</dbReference>
<feature type="transmembrane region" description="Helical" evidence="7">
    <location>
        <begin position="97"/>
        <end position="116"/>
    </location>
</feature>
<comment type="caution">
    <text evidence="9">The sequence shown here is derived from an EMBL/GenBank/DDBJ whole genome shotgun (WGS) entry which is preliminary data.</text>
</comment>
<dbReference type="InterPro" id="IPR020846">
    <property type="entry name" value="MFS_dom"/>
</dbReference>
<evidence type="ECO:0000313" key="9">
    <source>
        <dbReference type="EMBL" id="EHL01135.1"/>
    </source>
</evidence>
<dbReference type="OrthoDB" id="2962993at2759"/>
<accession>H0EJU4</accession>
<feature type="transmembrane region" description="Helical" evidence="7">
    <location>
        <begin position="54"/>
        <end position="71"/>
    </location>
</feature>
<dbReference type="InterPro" id="IPR036259">
    <property type="entry name" value="MFS_trans_sf"/>
</dbReference>
<sequence length="511" mass="56820">MEKETASQGSLDSNTKAQLNQKEVVHSDSVDSLGEASDTPHFDASRTKKLIRKLDWHLVPFLALLYLLSFLDRTNIGNAKLFSLQKDLGMPEKGPKAIQYNIALAVFFPFYVAAEVPSNMMMKRLRPSLWLTIIMLAWAICTIGMGFVKDFKDLVIVRALLGVCEGGLFPGVTYYITMWYARHECGLRMAMFFSAATAAGAFGGILAFGIGKMKGVGGRGGWSWIFILEGIITFLVACVAYWAINDYPRTAKFLTEEERFEVERRLKADRSSLADEFNLKFAWDAFKDWKIYVHMFITIGIYTPLYSISLFLPTIIKNMGYSNETSQLMTVPPYAVACFFTIGAGYAADKMKQRGIFMLTFEIVAIIGFVMLASTGKPGVQYVGTFMVASGIYPLVPMGVAWNGNNIGGSLKRGVGIAMHVGFGNLGGTIAAFMFLAKDSPRFIPGHSTLAATVTMSAVLTTLMTLYLRRENRRRDALAASINKLPEQYTEEEKFAERENGDNATFYRYTV</sequence>
<evidence type="ECO:0000256" key="2">
    <source>
        <dbReference type="ARBA" id="ARBA00022448"/>
    </source>
</evidence>
<dbReference type="PROSITE" id="PS50850">
    <property type="entry name" value="MFS"/>
    <property type="match status" value="1"/>
</dbReference>
<dbReference type="FunCoup" id="H0EJU4">
    <property type="interactions" value="79"/>
</dbReference>
<keyword evidence="2" id="KW-0813">Transport</keyword>
<comment type="subcellular location">
    <subcellularLocation>
        <location evidence="1">Membrane</location>
        <topology evidence="1">Multi-pass membrane protein</topology>
    </subcellularLocation>
</comment>
<dbReference type="PANTHER" id="PTHR43791">
    <property type="entry name" value="PERMEASE-RELATED"/>
    <property type="match status" value="1"/>
</dbReference>
<feature type="transmembrane region" description="Helical" evidence="7">
    <location>
        <begin position="414"/>
        <end position="437"/>
    </location>
</feature>
<evidence type="ECO:0000313" key="10">
    <source>
        <dbReference type="Proteomes" id="UP000005446"/>
    </source>
</evidence>
<reference evidence="9 10" key="1">
    <citation type="journal article" date="2012" name="Eukaryot. Cell">
        <title>Genome sequence of the fungus Glarea lozoyensis: the first genome sequence of a species from the Helotiaceae family.</title>
        <authorList>
            <person name="Youssar L."/>
            <person name="Gruening B.A."/>
            <person name="Erxleben A."/>
            <person name="Guenther S."/>
            <person name="Huettel W."/>
        </authorList>
    </citation>
    <scope>NUCLEOTIDE SEQUENCE [LARGE SCALE GENOMIC DNA]</scope>
    <source>
        <strain evidence="10">ATCC 74030 / MF5533</strain>
    </source>
</reference>
<proteinExistence type="predicted"/>
<protein>
    <submittedName>
        <fullName evidence="9">Putative Uncharacterized transporter</fullName>
    </submittedName>
</protein>
<dbReference type="SUPFAM" id="SSF103473">
    <property type="entry name" value="MFS general substrate transporter"/>
    <property type="match status" value="1"/>
</dbReference>
<feature type="transmembrane region" description="Helical" evidence="7">
    <location>
        <begin position="449"/>
        <end position="468"/>
    </location>
</feature>
<dbReference type="GO" id="GO:0016020">
    <property type="term" value="C:membrane"/>
    <property type="evidence" value="ECO:0007669"/>
    <property type="project" value="UniProtKB-SubCell"/>
</dbReference>
<dbReference type="GO" id="GO:0022857">
    <property type="term" value="F:transmembrane transporter activity"/>
    <property type="evidence" value="ECO:0007669"/>
    <property type="project" value="InterPro"/>
</dbReference>
<feature type="transmembrane region" description="Helical" evidence="7">
    <location>
        <begin position="355"/>
        <end position="374"/>
    </location>
</feature>
<feature type="region of interest" description="Disordered" evidence="6">
    <location>
        <begin position="1"/>
        <end position="41"/>
    </location>
</feature>
<name>H0EJU4_GLAL7</name>
<dbReference type="Pfam" id="PF07690">
    <property type="entry name" value="MFS_1"/>
    <property type="match status" value="1"/>
</dbReference>
<evidence type="ECO:0000256" key="5">
    <source>
        <dbReference type="ARBA" id="ARBA00023136"/>
    </source>
</evidence>
<feature type="transmembrane region" description="Helical" evidence="7">
    <location>
        <begin position="154"/>
        <end position="177"/>
    </location>
</feature>
<feature type="domain" description="Major facilitator superfamily (MFS) profile" evidence="8">
    <location>
        <begin position="58"/>
        <end position="473"/>
    </location>
</feature>
<feature type="transmembrane region" description="Helical" evidence="7">
    <location>
        <begin position="189"/>
        <end position="210"/>
    </location>
</feature>
<evidence type="ECO:0000259" key="8">
    <source>
        <dbReference type="PROSITE" id="PS50850"/>
    </source>
</evidence>
<feature type="transmembrane region" description="Helical" evidence="7">
    <location>
        <begin position="291"/>
        <end position="311"/>
    </location>
</feature>
<keyword evidence="10" id="KW-1185">Reference proteome</keyword>
<evidence type="ECO:0000256" key="6">
    <source>
        <dbReference type="SAM" id="MobiDB-lite"/>
    </source>
</evidence>
<dbReference type="HOGENOM" id="CLU_001265_0_1_1"/>
<evidence type="ECO:0000256" key="3">
    <source>
        <dbReference type="ARBA" id="ARBA00022692"/>
    </source>
</evidence>
<evidence type="ECO:0000256" key="1">
    <source>
        <dbReference type="ARBA" id="ARBA00004141"/>
    </source>
</evidence>
<dbReference type="InterPro" id="IPR011701">
    <property type="entry name" value="MFS"/>
</dbReference>
<keyword evidence="3 7" id="KW-0812">Transmembrane</keyword>
<dbReference type="FunFam" id="1.20.1250.20:FF:000034">
    <property type="entry name" value="MFS general substrate transporter"/>
    <property type="match status" value="1"/>
</dbReference>
<dbReference type="PANTHER" id="PTHR43791:SF57">
    <property type="entry name" value="MAJOR FACILITATOR SUPERFAMILY (MFS) PROFILE DOMAIN-CONTAINING PROTEIN"/>
    <property type="match status" value="1"/>
</dbReference>
<feature type="transmembrane region" description="Helical" evidence="7">
    <location>
        <begin position="331"/>
        <end position="348"/>
    </location>
</feature>
<evidence type="ECO:0000256" key="7">
    <source>
        <dbReference type="SAM" id="Phobius"/>
    </source>
</evidence>
<feature type="transmembrane region" description="Helical" evidence="7">
    <location>
        <begin position="222"/>
        <end position="244"/>
    </location>
</feature>
<feature type="transmembrane region" description="Helical" evidence="7">
    <location>
        <begin position="380"/>
        <end position="402"/>
    </location>
</feature>
<keyword evidence="4 7" id="KW-1133">Transmembrane helix</keyword>
<feature type="compositionally biased region" description="Polar residues" evidence="6">
    <location>
        <begin position="1"/>
        <end position="21"/>
    </location>
</feature>
<dbReference type="Proteomes" id="UP000005446">
    <property type="component" value="Unassembled WGS sequence"/>
</dbReference>
<evidence type="ECO:0000256" key="4">
    <source>
        <dbReference type="ARBA" id="ARBA00022989"/>
    </source>
</evidence>
<keyword evidence="5 7" id="KW-0472">Membrane</keyword>